<evidence type="ECO:0000313" key="2">
    <source>
        <dbReference type="Proteomes" id="UP000824120"/>
    </source>
</evidence>
<dbReference type="EMBL" id="JACXVP010000012">
    <property type="protein sequence ID" value="KAG5572152.1"/>
    <property type="molecule type" value="Genomic_DNA"/>
</dbReference>
<protein>
    <submittedName>
        <fullName evidence="1">Uncharacterized protein</fullName>
    </submittedName>
</protein>
<dbReference type="OrthoDB" id="1305822at2759"/>
<evidence type="ECO:0000313" key="1">
    <source>
        <dbReference type="EMBL" id="KAG5572152.1"/>
    </source>
</evidence>
<proteinExistence type="predicted"/>
<dbReference type="AlphaFoldDB" id="A0A9J5WAN7"/>
<organism evidence="1 2">
    <name type="scientific">Solanum commersonii</name>
    <name type="common">Commerson's wild potato</name>
    <name type="synonym">Commerson's nightshade</name>
    <dbReference type="NCBI Taxonomy" id="4109"/>
    <lineage>
        <taxon>Eukaryota</taxon>
        <taxon>Viridiplantae</taxon>
        <taxon>Streptophyta</taxon>
        <taxon>Embryophyta</taxon>
        <taxon>Tracheophyta</taxon>
        <taxon>Spermatophyta</taxon>
        <taxon>Magnoliopsida</taxon>
        <taxon>eudicotyledons</taxon>
        <taxon>Gunneridae</taxon>
        <taxon>Pentapetalae</taxon>
        <taxon>asterids</taxon>
        <taxon>lamiids</taxon>
        <taxon>Solanales</taxon>
        <taxon>Solanaceae</taxon>
        <taxon>Solanoideae</taxon>
        <taxon>Solaneae</taxon>
        <taxon>Solanum</taxon>
    </lineage>
</organism>
<reference evidence="1 2" key="1">
    <citation type="submission" date="2020-09" db="EMBL/GenBank/DDBJ databases">
        <title>De no assembly of potato wild relative species, Solanum commersonii.</title>
        <authorList>
            <person name="Cho K."/>
        </authorList>
    </citation>
    <scope>NUCLEOTIDE SEQUENCE [LARGE SCALE GENOMIC DNA]</scope>
    <source>
        <strain evidence="1">LZ3.2</strain>
        <tissue evidence="1">Leaf</tissue>
    </source>
</reference>
<name>A0A9J5WAN7_SOLCO</name>
<sequence length="160" mass="19206">MAYIKAIKDMYDRPELEQWEDKFTWHIQWNGVVHILFKDEIVLIDEIRSESGSEEQVQVISKKSHPRESFKYLGSIIQGDKKFDKDVAHPICARWLKWWLASAIPCDKNVSTRLNVSSTQWWFTQLCLWGRVSTSRVGEMRMRRWMCIHTRRCMIRNEIM</sequence>
<accession>A0A9J5WAN7</accession>
<dbReference type="Proteomes" id="UP000824120">
    <property type="component" value="Chromosome 12"/>
</dbReference>
<gene>
    <name evidence="1" type="ORF">H5410_061918</name>
</gene>
<comment type="caution">
    <text evidence="1">The sequence shown here is derived from an EMBL/GenBank/DDBJ whole genome shotgun (WGS) entry which is preliminary data.</text>
</comment>
<keyword evidence="2" id="KW-1185">Reference proteome</keyword>